<evidence type="ECO:0000313" key="5">
    <source>
        <dbReference type="Proteomes" id="UP001151760"/>
    </source>
</evidence>
<comment type="caution">
    <text evidence="4">The sequence shown here is derived from an EMBL/GenBank/DDBJ whole genome shotgun (WGS) entry which is preliminary data.</text>
</comment>
<evidence type="ECO:0000313" key="4">
    <source>
        <dbReference type="EMBL" id="GJT17538.1"/>
    </source>
</evidence>
<dbReference type="InterPro" id="IPR000477">
    <property type="entry name" value="RT_dom"/>
</dbReference>
<accession>A0ABQ5BV66</accession>
<dbReference type="GO" id="GO:0003964">
    <property type="term" value="F:RNA-directed DNA polymerase activity"/>
    <property type="evidence" value="ECO:0007669"/>
    <property type="project" value="UniProtKB-KW"/>
</dbReference>
<evidence type="ECO:0000259" key="3">
    <source>
        <dbReference type="PROSITE" id="PS50158"/>
    </source>
</evidence>
<dbReference type="Gene3D" id="3.30.70.270">
    <property type="match status" value="1"/>
</dbReference>
<proteinExistence type="predicted"/>
<dbReference type="Pfam" id="PF08284">
    <property type="entry name" value="RVP_2"/>
    <property type="match status" value="1"/>
</dbReference>
<dbReference type="Pfam" id="PF00098">
    <property type="entry name" value="zf-CCHC"/>
    <property type="match status" value="1"/>
</dbReference>
<dbReference type="CDD" id="cd01647">
    <property type="entry name" value="RT_LTR"/>
    <property type="match status" value="1"/>
</dbReference>
<dbReference type="SUPFAM" id="SSF56672">
    <property type="entry name" value="DNA/RNA polymerases"/>
    <property type="match status" value="1"/>
</dbReference>
<dbReference type="PROSITE" id="PS50158">
    <property type="entry name" value="ZF_CCHC"/>
    <property type="match status" value="1"/>
</dbReference>
<feature type="compositionally biased region" description="Basic and acidic residues" evidence="2">
    <location>
        <begin position="105"/>
        <end position="124"/>
    </location>
</feature>
<sequence length="505" mass="57598">MESIQDMSRCEKNQKVKYTTGSFFGKALTWWNSLIHTRSREAAVRMSWEVFKTLTSEEFCPVNEMQKLETEFWNGRGWPCCKAGTLTDEAIKNGSLKKNPKKKRNGEEPNRDRNARDENKRTRTENAFATTTNPVRKEYNGIIPKCVSCNLHHPPEMPCRACFNCGRPGHMAKDCRVAPRMVNPVNARNITVAPGACYECGGTDHFKAACPRLNQAQRPVGNRPKQAVANNGRQGRGNNGIDPSELGFSYEIEIASGQLVEIDKVIRGCKLEIKGHVFDINLISFGSESFNVIIGMDWLSNHKAEIICLEMAKEQKQEEIVVVRDFPKVIRNTISGLPPIREIKFRIELIPGAIPDKGFIRPSSSPWGALVLFVKKKDGSFRMCIDYRELNKLTIKNRYLLPRTGDLFDQLQGSQYFSKINFRSGYHQLRVHEDEIPKTKIRTRYGHFEFTVMPFDPTNAPAVFMVLMNQVCRPYLDKFVIVFKDNVSPKLNRSLQPIKDDSQDV</sequence>
<feature type="region of interest" description="Disordered" evidence="2">
    <location>
        <begin position="92"/>
        <end position="130"/>
    </location>
</feature>
<dbReference type="InterPro" id="IPR043502">
    <property type="entry name" value="DNA/RNA_pol_sf"/>
</dbReference>
<dbReference type="Proteomes" id="UP001151760">
    <property type="component" value="Unassembled WGS sequence"/>
</dbReference>
<protein>
    <submittedName>
        <fullName evidence="4">Reverse transcriptase domain-containing protein</fullName>
    </submittedName>
</protein>
<dbReference type="InterPro" id="IPR001878">
    <property type="entry name" value="Znf_CCHC"/>
</dbReference>
<dbReference type="CDD" id="cd00303">
    <property type="entry name" value="retropepsin_like"/>
    <property type="match status" value="1"/>
</dbReference>
<dbReference type="InterPro" id="IPR036875">
    <property type="entry name" value="Znf_CCHC_sf"/>
</dbReference>
<dbReference type="Gene3D" id="2.40.70.10">
    <property type="entry name" value="Acid Proteases"/>
    <property type="match status" value="1"/>
</dbReference>
<evidence type="ECO:0000256" key="1">
    <source>
        <dbReference type="PROSITE-ProRule" id="PRU00047"/>
    </source>
</evidence>
<dbReference type="InterPro" id="IPR053134">
    <property type="entry name" value="RNA-dir_DNA_polymerase"/>
</dbReference>
<reference evidence="4" key="2">
    <citation type="submission" date="2022-01" db="EMBL/GenBank/DDBJ databases">
        <authorList>
            <person name="Yamashiro T."/>
            <person name="Shiraishi A."/>
            <person name="Satake H."/>
            <person name="Nakayama K."/>
        </authorList>
    </citation>
    <scope>NUCLEOTIDE SEQUENCE</scope>
</reference>
<feature type="domain" description="CCHC-type" evidence="3">
    <location>
        <begin position="162"/>
        <end position="176"/>
    </location>
</feature>
<keyword evidence="1" id="KW-0479">Metal-binding</keyword>
<dbReference type="PANTHER" id="PTHR24559">
    <property type="entry name" value="TRANSPOSON TY3-I GAG-POL POLYPROTEIN"/>
    <property type="match status" value="1"/>
</dbReference>
<dbReference type="Gene3D" id="4.10.60.10">
    <property type="entry name" value="Zinc finger, CCHC-type"/>
    <property type="match status" value="1"/>
</dbReference>
<reference evidence="4" key="1">
    <citation type="journal article" date="2022" name="Int. J. Mol. Sci.">
        <title>Draft Genome of Tanacetum Coccineum: Genomic Comparison of Closely Related Tanacetum-Family Plants.</title>
        <authorList>
            <person name="Yamashiro T."/>
            <person name="Shiraishi A."/>
            <person name="Nakayama K."/>
            <person name="Satake H."/>
        </authorList>
    </citation>
    <scope>NUCLEOTIDE SEQUENCE</scope>
</reference>
<dbReference type="Pfam" id="PF00078">
    <property type="entry name" value="RVT_1"/>
    <property type="match status" value="1"/>
</dbReference>
<dbReference type="Gene3D" id="3.10.10.10">
    <property type="entry name" value="HIV Type 1 Reverse Transcriptase, subunit A, domain 1"/>
    <property type="match status" value="1"/>
</dbReference>
<dbReference type="SMART" id="SM00343">
    <property type="entry name" value="ZnF_C2HC"/>
    <property type="match status" value="2"/>
</dbReference>
<organism evidence="4 5">
    <name type="scientific">Tanacetum coccineum</name>
    <dbReference type="NCBI Taxonomy" id="301880"/>
    <lineage>
        <taxon>Eukaryota</taxon>
        <taxon>Viridiplantae</taxon>
        <taxon>Streptophyta</taxon>
        <taxon>Embryophyta</taxon>
        <taxon>Tracheophyta</taxon>
        <taxon>Spermatophyta</taxon>
        <taxon>Magnoliopsida</taxon>
        <taxon>eudicotyledons</taxon>
        <taxon>Gunneridae</taxon>
        <taxon>Pentapetalae</taxon>
        <taxon>asterids</taxon>
        <taxon>campanulids</taxon>
        <taxon>Asterales</taxon>
        <taxon>Asteraceae</taxon>
        <taxon>Asteroideae</taxon>
        <taxon>Anthemideae</taxon>
        <taxon>Anthemidinae</taxon>
        <taxon>Tanacetum</taxon>
    </lineage>
</organism>
<dbReference type="EMBL" id="BQNB010013566">
    <property type="protein sequence ID" value="GJT17538.1"/>
    <property type="molecule type" value="Genomic_DNA"/>
</dbReference>
<keyword evidence="4" id="KW-0548">Nucleotidyltransferase</keyword>
<dbReference type="InterPro" id="IPR021109">
    <property type="entry name" value="Peptidase_aspartic_dom_sf"/>
</dbReference>
<keyword evidence="1" id="KW-0862">Zinc</keyword>
<evidence type="ECO:0000256" key="2">
    <source>
        <dbReference type="SAM" id="MobiDB-lite"/>
    </source>
</evidence>
<feature type="region of interest" description="Disordered" evidence="2">
    <location>
        <begin position="220"/>
        <end position="240"/>
    </location>
</feature>
<dbReference type="SUPFAM" id="SSF57756">
    <property type="entry name" value="Retrovirus zinc finger-like domains"/>
    <property type="match status" value="1"/>
</dbReference>
<keyword evidence="4" id="KW-0695">RNA-directed DNA polymerase</keyword>
<keyword evidence="5" id="KW-1185">Reference proteome</keyword>
<name>A0ABQ5BV66_9ASTR</name>
<keyword evidence="1" id="KW-0863">Zinc-finger</keyword>
<dbReference type="InterPro" id="IPR043128">
    <property type="entry name" value="Rev_trsase/Diguanyl_cyclase"/>
</dbReference>
<gene>
    <name evidence="4" type="ORF">Tco_0876244</name>
</gene>
<keyword evidence="4" id="KW-0808">Transferase</keyword>
<dbReference type="PANTHER" id="PTHR24559:SF444">
    <property type="entry name" value="REVERSE TRANSCRIPTASE DOMAIN-CONTAINING PROTEIN"/>
    <property type="match status" value="1"/>
</dbReference>